<dbReference type="EMBL" id="UINC01219011">
    <property type="protein sequence ID" value="SVE46292.1"/>
    <property type="molecule type" value="Genomic_DNA"/>
</dbReference>
<feature type="non-terminal residue" evidence="1">
    <location>
        <position position="1"/>
    </location>
</feature>
<organism evidence="1">
    <name type="scientific">marine metagenome</name>
    <dbReference type="NCBI Taxonomy" id="408172"/>
    <lineage>
        <taxon>unclassified sequences</taxon>
        <taxon>metagenomes</taxon>
        <taxon>ecological metagenomes</taxon>
    </lineage>
</organism>
<proteinExistence type="predicted"/>
<accession>A0A383DP67</accession>
<evidence type="ECO:0000313" key="1">
    <source>
        <dbReference type="EMBL" id="SVE46292.1"/>
    </source>
</evidence>
<protein>
    <recommendedName>
        <fullName evidence="2">HTH iclR-type domain-containing protein</fullName>
    </recommendedName>
</protein>
<dbReference type="AlphaFoldDB" id="A0A383DP67"/>
<evidence type="ECO:0008006" key="2">
    <source>
        <dbReference type="Google" id="ProtNLM"/>
    </source>
</evidence>
<reference evidence="1" key="1">
    <citation type="submission" date="2018-05" db="EMBL/GenBank/DDBJ databases">
        <authorList>
            <person name="Lanie J.A."/>
            <person name="Ng W.-L."/>
            <person name="Kazmierczak K.M."/>
            <person name="Andrzejewski T.M."/>
            <person name="Davidsen T.M."/>
            <person name="Wayne K.J."/>
            <person name="Tettelin H."/>
            <person name="Glass J.I."/>
            <person name="Rusch D."/>
            <person name="Podicherti R."/>
            <person name="Tsui H.-C.T."/>
            <person name="Winkler M.E."/>
        </authorList>
    </citation>
    <scope>NUCLEOTIDE SEQUENCE</scope>
</reference>
<name>A0A383DP67_9ZZZZ</name>
<sequence length="76" mass="8576">STSISEITKIPRTTVLRKIADLEKVGMLKKDKFKRYAPDILSGGKESMKLLPAMGYTLELLGIFFSQCYEIYSAKI</sequence>
<gene>
    <name evidence="1" type="ORF">METZ01_LOCUS499146</name>
</gene>